<name>A0ABQ8UMK2_9EUKA</name>
<comment type="pathway">
    <text evidence="2">Glycolipid biosynthesis; glycosylphosphatidylinositol-anchor biosynthesis.</text>
</comment>
<feature type="transmembrane region" description="Helical" evidence="13">
    <location>
        <begin position="1595"/>
        <end position="1615"/>
    </location>
</feature>
<evidence type="ECO:0000313" key="15">
    <source>
        <dbReference type="EMBL" id="KAJ4460406.1"/>
    </source>
</evidence>
<gene>
    <name evidence="15" type="ORF">PAPYR_3436</name>
</gene>
<dbReference type="PANTHER" id="PTHR12886">
    <property type="entry name" value="PIG-M MANNOSYLTRANSFERASE"/>
    <property type="match status" value="1"/>
</dbReference>
<dbReference type="SUPFAM" id="SSF50729">
    <property type="entry name" value="PH domain-like"/>
    <property type="match status" value="1"/>
</dbReference>
<feature type="compositionally biased region" description="Low complexity" evidence="12">
    <location>
        <begin position="679"/>
        <end position="697"/>
    </location>
</feature>
<evidence type="ECO:0000256" key="13">
    <source>
        <dbReference type="SAM" id="Phobius"/>
    </source>
</evidence>
<keyword evidence="4" id="KW-0337">GPI-anchor biosynthesis</keyword>
<evidence type="ECO:0000259" key="14">
    <source>
        <dbReference type="PROSITE" id="PS50003"/>
    </source>
</evidence>
<dbReference type="SMART" id="SM00233">
    <property type="entry name" value="PH"/>
    <property type="match status" value="1"/>
</dbReference>
<keyword evidence="6" id="KW-0808">Transferase</keyword>
<evidence type="ECO:0000256" key="4">
    <source>
        <dbReference type="ARBA" id="ARBA00022502"/>
    </source>
</evidence>
<evidence type="ECO:0000256" key="1">
    <source>
        <dbReference type="ARBA" id="ARBA00004477"/>
    </source>
</evidence>
<feature type="domain" description="PH" evidence="14">
    <location>
        <begin position="686"/>
        <end position="785"/>
    </location>
</feature>
<dbReference type="Proteomes" id="UP001141327">
    <property type="component" value="Unassembled WGS sequence"/>
</dbReference>
<feature type="transmembrane region" description="Helical" evidence="13">
    <location>
        <begin position="1485"/>
        <end position="1511"/>
    </location>
</feature>
<dbReference type="GO" id="GO:0016757">
    <property type="term" value="F:glycosyltransferase activity"/>
    <property type="evidence" value="ECO:0007669"/>
    <property type="project" value="UniProtKB-KW"/>
</dbReference>
<keyword evidence="5 15" id="KW-0328">Glycosyltransferase</keyword>
<keyword evidence="7 13" id="KW-0812">Transmembrane</keyword>
<evidence type="ECO:0000256" key="6">
    <source>
        <dbReference type="ARBA" id="ARBA00022679"/>
    </source>
</evidence>
<proteinExistence type="inferred from homology"/>
<dbReference type="Pfam" id="PF05007">
    <property type="entry name" value="Mannosyl_trans"/>
    <property type="match status" value="1"/>
</dbReference>
<evidence type="ECO:0000313" key="16">
    <source>
        <dbReference type="Proteomes" id="UP001141327"/>
    </source>
</evidence>
<dbReference type="Gene3D" id="2.30.29.30">
    <property type="entry name" value="Pleckstrin-homology domain (PH domain)/Phosphotyrosine-binding domain (PTB)"/>
    <property type="match status" value="1"/>
</dbReference>
<organism evidence="15 16">
    <name type="scientific">Paratrimastix pyriformis</name>
    <dbReference type="NCBI Taxonomy" id="342808"/>
    <lineage>
        <taxon>Eukaryota</taxon>
        <taxon>Metamonada</taxon>
        <taxon>Preaxostyla</taxon>
        <taxon>Paratrimastigidae</taxon>
        <taxon>Paratrimastix</taxon>
    </lineage>
</organism>
<keyword evidence="9 13" id="KW-1133">Transmembrane helix</keyword>
<feature type="transmembrane region" description="Helical" evidence="13">
    <location>
        <begin position="1532"/>
        <end position="1556"/>
    </location>
</feature>
<dbReference type="SUPFAM" id="SSF52540">
    <property type="entry name" value="P-loop containing nucleoside triphosphate hydrolases"/>
    <property type="match status" value="1"/>
</dbReference>
<dbReference type="InterPro" id="IPR001849">
    <property type="entry name" value="PH_domain"/>
</dbReference>
<dbReference type="Pfam" id="PF00169">
    <property type="entry name" value="PH"/>
    <property type="match status" value="1"/>
</dbReference>
<dbReference type="InterPro" id="IPR007704">
    <property type="entry name" value="PIG-M"/>
</dbReference>
<keyword evidence="8" id="KW-0256">Endoplasmic reticulum</keyword>
<evidence type="ECO:0000256" key="5">
    <source>
        <dbReference type="ARBA" id="ARBA00022676"/>
    </source>
</evidence>
<dbReference type="InterPro" id="IPR011993">
    <property type="entry name" value="PH-like_dom_sf"/>
</dbReference>
<feature type="transmembrane region" description="Helical" evidence="13">
    <location>
        <begin position="1665"/>
        <end position="1685"/>
    </location>
</feature>
<keyword evidence="16" id="KW-1185">Reference proteome</keyword>
<evidence type="ECO:0000256" key="9">
    <source>
        <dbReference type="ARBA" id="ARBA00022989"/>
    </source>
</evidence>
<keyword evidence="10 13" id="KW-0472">Membrane</keyword>
<dbReference type="EMBL" id="JAPMOS010000013">
    <property type="protein sequence ID" value="KAJ4460406.1"/>
    <property type="molecule type" value="Genomic_DNA"/>
</dbReference>
<feature type="transmembrane region" description="Helical" evidence="13">
    <location>
        <begin position="1622"/>
        <end position="1645"/>
    </location>
</feature>
<sequence length="1725" mass="188586">MQRKHISVCGDLNCISGQTIDLFPLRCFNLAFSSNLPEQEFDLSTLLTQSSHSSRFMIPNEDDDQRASSVPELVSFSFCFPECHFLSSDRAPAESADPGFGWLRFAVLFTSATGHLYTLNPVIPYGCAVPERVFADLNAETMALVPEDRSQLPAEVKWRLCWLEAVQRKADHMETTIEEEIRPAPSRGCLSEPALPAAFWDRVGTLVTPDGASGEPFRLGPGGWPCLRTSPVPQALRPWLRPVLSGPLESGPASHEDPFPLSLAHLASDPARRVTHVSLLGTMPPLVITAQASAQLRVFLLARDIPPRFTVHPGAAPSAGSTEGPLLVPLTSVRLALPPFSSSHAMPHPPPVWLTGHPLRAGVVLCAHYAGLHMLDLGAFPAALNQAAAGTRTIDEAHPLALEPRAILELYNSMPLPTSSAPAPPIGLRVRMDAAPGELPHEQQGQGRSEPYVELVRGPPLPAGLVRINLPPAPGEQPHAGPLRPSELLQRRLDELLAAQPDEAAPAPPASDPALVQAMAAVEELAAQMPALVSLPQSATPDEQEAVLEAAQKRFLQHRDALLRGHCALQERLQRQAEERRQQVAREEELARVLATLRGGLDQTQAGIAGAAAFQENLAERASGYLQLVRSVQGDLSPAEVAFRGEVARKQDEAARLGLRLGQLQDRMAREQPPPSRPCPKAAPCRPSSSGIWSKSSSDTKKSWKDVWCVLSFSSGGTLTLLAEPGAPALESHTLSDLADCRPDPARADTFSVRFSGVMPETWVLRSDSPALRDLWVTRLQSARAPVASATSGAYTRVQAWARGWLVRRAIAEVYNGPPSNYFRVRRGIRHREAQVLGRGSCVVLDGSADPMVLPFPWQVDLPQPLPLTLPSMLVFRLCLASPDCHLAPSLGADRLTPPWLMAPGPPVPLPPTLLGPSHGRFPAPSPLAATSAMKFRTRLRGGTPITTSSRRQSMSSRAAPAALRLRLPEPGHAQDLFADCPLLGSWMGPLGVEPPAPPPWRPRCRTSRPQAAILVGARMTGQLCVPAQVAVRPEPVPLVAPPDLDIGATPQAGISPVDVCLPPEISPLAGPLSAIPEPSQTYLEALRASQRATSLLCWWSARSRMPPMATYGPILERFEIAAITPGSSRTMAPPTPPNRPAAPPTPVLYPVAVWDMPGDSSVRDMWPNHVGTAGAVAFVVDGEAPRRWAEARQCLHRDVLPHMGPATPLLLLVRFSRAPWALSPALMPLPGKPDAAGRIRTTDLPPLRLARSRLKTNCAPGAAELAVVPSQEEATREATVRRVAGAMGVGPQMGTRAWMAMAVDMSEGDDAALHWCLDLYGPELKPRHAPSAPPAYGRSFLARIALIAYGEWMDAHMALKYTDIDYVVFTDAARFMHRGGSPFERATYRYTPLLAWLMIPNVTFHPAAGKMMFCLVDLLIGWFISEILRKHLRSPISKYHNTLVGLWLLNPISINVSSRGNAESLISVLVVATIYFLYERRILLAAVLFGLSVHFKIYPILYALPFVLLLSPEFVERKKSKKMPSSLWGKLQFMPSSLGWSVGALALTGLFYLLYGYEFLYEAYLYHVVRTDPRHNFSIYFYQLYLTHSLPSSFLLGLASFLPQLVLVVMFSVTQYRKLPLCLFLLTVCFVIFNKVCTVQYFVWYLSLLPLALPFVDMGWRAGLLAFGLWQGSQLLWLGIAYLLEFRGRNTFLPVWLASIIFFASNASIMLHMLRRPRARASMQ</sequence>
<dbReference type="PROSITE" id="PS50003">
    <property type="entry name" value="PH_DOMAIN"/>
    <property type="match status" value="1"/>
</dbReference>
<dbReference type="Gene3D" id="3.40.50.300">
    <property type="entry name" value="P-loop containing nucleotide triphosphate hydrolases"/>
    <property type="match status" value="1"/>
</dbReference>
<feature type="region of interest" description="Disordered" evidence="12">
    <location>
        <begin position="669"/>
        <end position="699"/>
    </location>
</feature>
<evidence type="ECO:0000256" key="11">
    <source>
        <dbReference type="ARBA" id="ARBA00032997"/>
    </source>
</evidence>
<evidence type="ECO:0000256" key="7">
    <source>
        <dbReference type="ARBA" id="ARBA00022692"/>
    </source>
</evidence>
<evidence type="ECO:0000256" key="10">
    <source>
        <dbReference type="ARBA" id="ARBA00023136"/>
    </source>
</evidence>
<reference evidence="15" key="1">
    <citation type="journal article" date="2022" name="bioRxiv">
        <title>Genomics of Preaxostyla Flagellates Illuminates Evolutionary Transitions and the Path Towards Mitochondrial Loss.</title>
        <authorList>
            <person name="Novak L.V.F."/>
            <person name="Treitli S.C."/>
            <person name="Pyrih J."/>
            <person name="Halakuc P."/>
            <person name="Pipaliya S.V."/>
            <person name="Vacek V."/>
            <person name="Brzon O."/>
            <person name="Soukal P."/>
            <person name="Eme L."/>
            <person name="Dacks J.B."/>
            <person name="Karnkowska A."/>
            <person name="Elias M."/>
            <person name="Hampl V."/>
        </authorList>
    </citation>
    <scope>NUCLEOTIDE SEQUENCE</scope>
    <source>
        <strain evidence="15">RCP-MX</strain>
    </source>
</reference>
<feature type="transmembrane region" description="Helical" evidence="13">
    <location>
        <begin position="1692"/>
        <end position="1715"/>
    </location>
</feature>
<dbReference type="InterPro" id="IPR027417">
    <property type="entry name" value="P-loop_NTPase"/>
</dbReference>
<comment type="caution">
    <text evidence="15">The sequence shown here is derived from an EMBL/GenBank/DDBJ whole genome shotgun (WGS) entry which is preliminary data.</text>
</comment>
<evidence type="ECO:0000256" key="3">
    <source>
        <dbReference type="ARBA" id="ARBA00011071"/>
    </source>
</evidence>
<comment type="similarity">
    <text evidence="3">Belongs to the PIGM family.</text>
</comment>
<dbReference type="PROSITE" id="PS50096">
    <property type="entry name" value="IQ"/>
    <property type="match status" value="1"/>
</dbReference>
<evidence type="ECO:0000256" key="2">
    <source>
        <dbReference type="ARBA" id="ARBA00004687"/>
    </source>
</evidence>
<comment type="subcellular location">
    <subcellularLocation>
        <location evidence="1">Endoplasmic reticulum membrane</location>
        <topology evidence="1">Multi-pass membrane protein</topology>
    </subcellularLocation>
</comment>
<dbReference type="PANTHER" id="PTHR12886:SF0">
    <property type="entry name" value="GPI MANNOSYLTRANSFERASE 1"/>
    <property type="match status" value="1"/>
</dbReference>
<evidence type="ECO:0000256" key="12">
    <source>
        <dbReference type="SAM" id="MobiDB-lite"/>
    </source>
</evidence>
<protein>
    <recommendedName>
        <fullName evidence="11">GPI mannosyltransferase I</fullName>
    </recommendedName>
</protein>
<accession>A0ABQ8UMK2</accession>
<evidence type="ECO:0000256" key="8">
    <source>
        <dbReference type="ARBA" id="ARBA00022824"/>
    </source>
</evidence>